<evidence type="ECO:0000256" key="1">
    <source>
        <dbReference type="SAM" id="MobiDB-lite"/>
    </source>
</evidence>
<evidence type="ECO:0000256" key="2">
    <source>
        <dbReference type="SAM" id="SignalP"/>
    </source>
</evidence>
<dbReference type="RefSeq" id="WP_309792064.1">
    <property type="nucleotide sequence ID" value="NZ_JAVDPW010000001.1"/>
</dbReference>
<reference evidence="3 4" key="1">
    <citation type="submission" date="2023-07" db="EMBL/GenBank/DDBJ databases">
        <title>Sorghum-associated microbial communities from plants grown in Nebraska, USA.</title>
        <authorList>
            <person name="Schachtman D."/>
        </authorList>
    </citation>
    <scope>NUCLEOTIDE SEQUENCE [LARGE SCALE GENOMIC DNA]</scope>
    <source>
        <strain evidence="3 4">584</strain>
    </source>
</reference>
<feature type="chain" id="PRO_5045410078" description="DUF3300 domain-containing protein" evidence="2">
    <location>
        <begin position="25"/>
        <end position="476"/>
    </location>
</feature>
<dbReference type="EMBL" id="JAVDPW010000001">
    <property type="protein sequence ID" value="MDR6288110.1"/>
    <property type="molecule type" value="Genomic_DNA"/>
</dbReference>
<keyword evidence="4" id="KW-1185">Reference proteome</keyword>
<accession>A0ABU1JHN0</accession>
<proteinExistence type="predicted"/>
<feature type="compositionally biased region" description="Gly residues" evidence="1">
    <location>
        <begin position="463"/>
        <end position="476"/>
    </location>
</feature>
<evidence type="ECO:0000313" key="3">
    <source>
        <dbReference type="EMBL" id="MDR6288110.1"/>
    </source>
</evidence>
<name>A0ABU1JHN0_9PROT</name>
<feature type="region of interest" description="Disordered" evidence="1">
    <location>
        <begin position="306"/>
        <end position="476"/>
    </location>
</feature>
<feature type="compositionally biased region" description="Basic and acidic residues" evidence="1">
    <location>
        <begin position="390"/>
        <end position="409"/>
    </location>
</feature>
<dbReference type="Pfam" id="PF11737">
    <property type="entry name" value="DUF3300"/>
    <property type="match status" value="1"/>
</dbReference>
<keyword evidence="2" id="KW-0732">Signal</keyword>
<dbReference type="PANTHER" id="PTHR40269:SF1">
    <property type="entry name" value="OUTER MEMBRANE PROTEIN"/>
    <property type="match status" value="1"/>
</dbReference>
<sequence length="476" mass="51062">MCTAPRLRAALVTALLALGPACFGSPAWPQAVTPTATAAEAAPGLREVVARIALYPDDVLSLVLPASTAALDVVEAARYLDKRAKDPSLGPDAGWDPSVIALLNYPEALRLMDSDLDWTNRLGQAVTDDLDGVFASIQTIRSEAADAGYLASNDQVVVTRQLAPGADGAGQPILIKSTDPDIAYVPSYDPATVVNQTYVSAPPVAYANPYLSYQSPAAPFFTGLLFGTAIGYGLNWDDDDIDFNVHDVDFDDIDWDRVDWDKAGRLRGDLTVNGDVNINNIVNNGILKNVDRGTFKSRIDANRGTFQAAHERIGNGERRAWRPETRPAGPRNVAGDRARQRVQGLAPTRGPAAADRPRRADPAGAGQRRPQQRVGDGQRRQDSAFGGVQPRRETGRASARGRESLDLPRRSAATPQRDRPAQRQLNARPPRQAQSVRQGGGGSRPFGNVSNGNRSRAESARGNRGGQGGGGRQRSR</sequence>
<organism evidence="3 4">
    <name type="scientific">Inquilinus ginsengisoli</name>
    <dbReference type="NCBI Taxonomy" id="363840"/>
    <lineage>
        <taxon>Bacteria</taxon>
        <taxon>Pseudomonadati</taxon>
        <taxon>Pseudomonadota</taxon>
        <taxon>Alphaproteobacteria</taxon>
        <taxon>Rhodospirillales</taxon>
        <taxon>Rhodospirillaceae</taxon>
        <taxon>Inquilinus</taxon>
    </lineage>
</organism>
<protein>
    <recommendedName>
        <fullName evidence="5">DUF3300 domain-containing protein</fullName>
    </recommendedName>
</protein>
<feature type="compositionally biased region" description="Basic and acidic residues" evidence="1">
    <location>
        <begin position="309"/>
        <end position="325"/>
    </location>
</feature>
<dbReference type="InterPro" id="IPR021728">
    <property type="entry name" value="DUF3300"/>
</dbReference>
<comment type="caution">
    <text evidence="3">The sequence shown here is derived from an EMBL/GenBank/DDBJ whole genome shotgun (WGS) entry which is preliminary data.</text>
</comment>
<dbReference type="Proteomes" id="UP001262410">
    <property type="component" value="Unassembled WGS sequence"/>
</dbReference>
<gene>
    <name evidence="3" type="ORF">E9232_000609</name>
</gene>
<evidence type="ECO:0000313" key="4">
    <source>
        <dbReference type="Proteomes" id="UP001262410"/>
    </source>
</evidence>
<evidence type="ECO:0008006" key="5">
    <source>
        <dbReference type="Google" id="ProtNLM"/>
    </source>
</evidence>
<feature type="signal peptide" evidence="2">
    <location>
        <begin position="1"/>
        <end position="24"/>
    </location>
</feature>
<feature type="compositionally biased region" description="Low complexity" evidence="1">
    <location>
        <begin position="362"/>
        <end position="375"/>
    </location>
</feature>
<dbReference type="PANTHER" id="PTHR40269">
    <property type="entry name" value="OUTER MEMBRANE PROTEIN-RELATED"/>
    <property type="match status" value="1"/>
</dbReference>